<dbReference type="InterPro" id="IPR024253">
    <property type="entry name" value="Phosducin_thioredoxin-like_dom"/>
</dbReference>
<evidence type="ECO:0000256" key="2">
    <source>
        <dbReference type="SAM" id="MobiDB-lite"/>
    </source>
</evidence>
<feature type="domain" description="Phosducin" evidence="3">
    <location>
        <begin position="75"/>
        <end position="282"/>
    </location>
</feature>
<dbReference type="InterPro" id="IPR036249">
    <property type="entry name" value="Thioredoxin-like_sf"/>
</dbReference>
<accession>A0AAV2Z422</accession>
<evidence type="ECO:0000256" key="1">
    <source>
        <dbReference type="ARBA" id="ARBA00009686"/>
    </source>
</evidence>
<dbReference type="InterPro" id="IPR023196">
    <property type="entry name" value="Phosducin_N_dom_sf"/>
</dbReference>
<comment type="similarity">
    <text evidence="1">Belongs to the phosducin family.</text>
</comment>
<dbReference type="EMBL" id="DAKRPA010000066">
    <property type="protein sequence ID" value="DBA00304.1"/>
    <property type="molecule type" value="Genomic_DNA"/>
</dbReference>
<feature type="region of interest" description="Disordered" evidence="2">
    <location>
        <begin position="1"/>
        <end position="106"/>
    </location>
</feature>
<dbReference type="Proteomes" id="UP001146120">
    <property type="component" value="Unassembled WGS sequence"/>
</dbReference>
<dbReference type="InterPro" id="IPR051499">
    <property type="entry name" value="Phosducin-like_reg"/>
</dbReference>
<evidence type="ECO:0000313" key="5">
    <source>
        <dbReference type="Proteomes" id="UP001146120"/>
    </source>
</evidence>
<proteinExistence type="inferred from homology"/>
<feature type="compositionally biased region" description="Basic and acidic residues" evidence="2">
    <location>
        <begin position="97"/>
        <end position="106"/>
    </location>
</feature>
<comment type="caution">
    <text evidence="4">The sequence shown here is derived from an EMBL/GenBank/DDBJ whole genome shotgun (WGS) entry which is preliminary data.</text>
</comment>
<dbReference type="PANTHER" id="PTHR46052">
    <property type="entry name" value="PHOSDUCIN-LIKE PROTEIN"/>
    <property type="match status" value="1"/>
</dbReference>
<gene>
    <name evidence="4" type="ORF">N0F65_001499</name>
</gene>
<organism evidence="4 5">
    <name type="scientific">Lagenidium giganteum</name>
    <dbReference type="NCBI Taxonomy" id="4803"/>
    <lineage>
        <taxon>Eukaryota</taxon>
        <taxon>Sar</taxon>
        <taxon>Stramenopiles</taxon>
        <taxon>Oomycota</taxon>
        <taxon>Peronosporomycetes</taxon>
        <taxon>Pythiales</taxon>
        <taxon>Pythiaceae</taxon>
    </lineage>
</organism>
<reference evidence="4" key="1">
    <citation type="submission" date="2022-11" db="EMBL/GenBank/DDBJ databases">
        <authorList>
            <person name="Morgan W.R."/>
            <person name="Tartar A."/>
        </authorList>
    </citation>
    <scope>NUCLEOTIDE SEQUENCE</scope>
    <source>
        <strain evidence="4">ARSEF 373</strain>
    </source>
</reference>
<dbReference type="AlphaFoldDB" id="A0AAV2Z422"/>
<keyword evidence="5" id="KW-1185">Reference proteome</keyword>
<protein>
    <recommendedName>
        <fullName evidence="3">Phosducin domain-containing protein</fullName>
    </recommendedName>
</protein>
<sequence>MERFFVEHHVLQDRDSDELNGRVNSDSEASDTDEEITSRVRSVADPTGPWTQKPTDAEEWGRAQRRRGTPNRHFQSQHTGPKGVINDYKAHKRHAKQERERKERERHEVLLRIAKGATAEEPGDDDSDDCDCCDDLVDAAFLQQYQQMRIAQLQAAAQRRCVELLRPPSRRQQFGSLEHIEPEKFLELTTDVEPAQLLLVHLSHPANYACGLVNQHFATLAAAHPHVHFVSMVATDADETFGIQDLPAILVYQGSTLQDTIVHLSRALDGEFTLERLSQLLTERLEL</sequence>
<feature type="compositionally biased region" description="Basic and acidic residues" evidence="2">
    <location>
        <begin position="1"/>
        <end position="20"/>
    </location>
</feature>
<dbReference type="Gene3D" id="3.40.30.10">
    <property type="entry name" value="Glutaredoxin"/>
    <property type="match status" value="1"/>
</dbReference>
<dbReference type="Pfam" id="PF02114">
    <property type="entry name" value="Phosducin"/>
    <property type="match status" value="1"/>
</dbReference>
<reference evidence="4" key="2">
    <citation type="journal article" date="2023" name="Microbiol Resour">
        <title>Decontamination and Annotation of the Draft Genome Sequence of the Oomycete Lagenidium giganteum ARSEF 373.</title>
        <authorList>
            <person name="Morgan W.R."/>
            <person name="Tartar A."/>
        </authorList>
    </citation>
    <scope>NUCLEOTIDE SEQUENCE</scope>
    <source>
        <strain evidence="4">ARSEF 373</strain>
    </source>
</reference>
<evidence type="ECO:0000313" key="4">
    <source>
        <dbReference type="EMBL" id="DBA00304.1"/>
    </source>
</evidence>
<dbReference type="SUPFAM" id="SSF52833">
    <property type="entry name" value="Thioredoxin-like"/>
    <property type="match status" value="1"/>
</dbReference>
<evidence type="ECO:0000259" key="3">
    <source>
        <dbReference type="Pfam" id="PF02114"/>
    </source>
</evidence>
<name>A0AAV2Z422_9STRA</name>
<dbReference type="PANTHER" id="PTHR46052:SF1">
    <property type="entry name" value="PHOSDUCIN-LIKE PROTEIN"/>
    <property type="match status" value="1"/>
</dbReference>
<dbReference type="Gene3D" id="1.10.168.10">
    <property type="entry name" value="Phosducin, domain 2"/>
    <property type="match status" value="1"/>
</dbReference>